<name>A0A8H7SIG5_9FUNG</name>
<feature type="non-terminal residue" evidence="1">
    <location>
        <position position="1"/>
    </location>
</feature>
<gene>
    <name evidence="1" type="ORF">INT48_004191</name>
</gene>
<comment type="caution">
    <text evidence="1">The sequence shown here is derived from an EMBL/GenBank/DDBJ whole genome shotgun (WGS) entry which is preliminary data.</text>
</comment>
<organism evidence="1 2">
    <name type="scientific">Thamnidium elegans</name>
    <dbReference type="NCBI Taxonomy" id="101142"/>
    <lineage>
        <taxon>Eukaryota</taxon>
        <taxon>Fungi</taxon>
        <taxon>Fungi incertae sedis</taxon>
        <taxon>Mucoromycota</taxon>
        <taxon>Mucoromycotina</taxon>
        <taxon>Mucoromycetes</taxon>
        <taxon>Mucorales</taxon>
        <taxon>Mucorineae</taxon>
        <taxon>Mucoraceae</taxon>
        <taxon>Thamnidium</taxon>
    </lineage>
</organism>
<sequence>SQVLNIAEENLHCHHLLFIQDVTSSTYDPHKDCFHTKTINLSFRRAKLNGIIVAQESLLSNSCIWLGNVIRVILPKSILKRPYADQLQISNNVTLFGKIQLYNDTELVIECAGFNIEDSEASEMYHWLKVLQNRPKVTATVDKNMFYSLSSLPSPTRLLKENFMQSPIRDINSKNAGFQWSPDHAFATSTPIRSVHESPLRKITHRPLQIDDDDDDDEFVDFGSIDFGALENNALLEKSNNKRKFDFND</sequence>
<proteinExistence type="predicted"/>
<dbReference type="Proteomes" id="UP000613177">
    <property type="component" value="Unassembled WGS sequence"/>
</dbReference>
<protein>
    <submittedName>
        <fullName evidence="1">Uncharacterized protein</fullName>
    </submittedName>
</protein>
<reference evidence="1" key="1">
    <citation type="submission" date="2021-01" db="EMBL/GenBank/DDBJ databases">
        <title>Metabolic potential, ecology and presence of endohyphal bacteria is reflected in genomic diversity of Mucoromycotina.</title>
        <authorList>
            <person name="Muszewska A."/>
            <person name="Okrasinska A."/>
            <person name="Steczkiewicz K."/>
            <person name="Drgas O."/>
            <person name="Orlowska M."/>
            <person name="Perlinska-Lenart U."/>
            <person name="Aleksandrzak-Piekarczyk T."/>
            <person name="Szatraj K."/>
            <person name="Zielenkiewicz U."/>
            <person name="Pilsyk S."/>
            <person name="Malc E."/>
            <person name="Mieczkowski P."/>
            <person name="Kruszewska J.S."/>
            <person name="Biernat P."/>
            <person name="Pawlowska J."/>
        </authorList>
    </citation>
    <scope>NUCLEOTIDE SEQUENCE</scope>
    <source>
        <strain evidence="1">WA0000018081</strain>
    </source>
</reference>
<evidence type="ECO:0000313" key="2">
    <source>
        <dbReference type="Proteomes" id="UP000613177"/>
    </source>
</evidence>
<accession>A0A8H7SIG5</accession>
<dbReference type="EMBL" id="JAEPRE010000205">
    <property type="protein sequence ID" value="KAG2230380.1"/>
    <property type="molecule type" value="Genomic_DNA"/>
</dbReference>
<dbReference type="AlphaFoldDB" id="A0A8H7SIG5"/>
<evidence type="ECO:0000313" key="1">
    <source>
        <dbReference type="EMBL" id="KAG2230380.1"/>
    </source>
</evidence>
<keyword evidence="2" id="KW-1185">Reference proteome</keyword>